<dbReference type="OrthoDB" id="1123245at2"/>
<sequence>MKTTLTFYLILLSIQLSRASHLLGGYIQAKPAAGSALSQTITTVLYLDEIRGKPAADQAESIQICFGDGTTGIAYRQNRLYIADKSASISSYTIVHTYAGAGIFTLAVSLANRTIVKNSSNADQQLFSLETTISTTSPTVNQTPVPGFPSSGFHISSGKRTAILLTATDTDGDSLVYGLAKPLTNTRQDDCGYRPLIPYQFPNDLTQKGTFKINNRTGELVWDIPIELGYYSVAITISEYRTGLLLSQTIQEITLLVEDKPGTPDTIPPYEAAIEGAFTGLVTAIGEPVDANFQLITFPNPVDDRLQVVIQTSNPTLATVQLSDANGRKLHELTFNRLARQHEQVISLSSLAPGVYLIQAMVGERTLVRKVVKR</sequence>
<reference evidence="2 3" key="1">
    <citation type="journal article" date="2014" name="Curr. Microbiol.">
        <title>Spirosoma radiotolerans sp. nov., a gamma-radiation-resistant bacterium isolated from gamma ray-irradiated soil.</title>
        <authorList>
            <person name="Lee J.J."/>
            <person name="Srinivasan S."/>
            <person name="Lim S."/>
            <person name="Joe M."/>
            <person name="Im S."/>
            <person name="Bae S.I."/>
            <person name="Park K.R."/>
            <person name="Han J.H."/>
            <person name="Park S.H."/>
            <person name="Joo B.M."/>
            <person name="Park S.J."/>
            <person name="Kim M.K."/>
        </authorList>
    </citation>
    <scope>NUCLEOTIDE SEQUENCE [LARGE SCALE GENOMIC DNA]</scope>
    <source>
        <strain evidence="2 3">DG5A</strain>
    </source>
</reference>
<evidence type="ECO:0000313" key="3">
    <source>
        <dbReference type="Proteomes" id="UP000033054"/>
    </source>
</evidence>
<dbReference type="KEGG" id="srd:SD10_23790"/>
<dbReference type="Pfam" id="PF18962">
    <property type="entry name" value="Por_Secre_tail"/>
    <property type="match status" value="1"/>
</dbReference>
<keyword evidence="3" id="KW-1185">Reference proteome</keyword>
<dbReference type="STRING" id="1379870.SD10_23790"/>
<feature type="domain" description="Secretion system C-terminal sorting" evidence="1">
    <location>
        <begin position="298"/>
        <end position="372"/>
    </location>
</feature>
<gene>
    <name evidence="2" type="ORF">SD10_23790</name>
</gene>
<organism evidence="2 3">
    <name type="scientific">Spirosoma radiotolerans</name>
    <dbReference type="NCBI Taxonomy" id="1379870"/>
    <lineage>
        <taxon>Bacteria</taxon>
        <taxon>Pseudomonadati</taxon>
        <taxon>Bacteroidota</taxon>
        <taxon>Cytophagia</taxon>
        <taxon>Cytophagales</taxon>
        <taxon>Cytophagaceae</taxon>
        <taxon>Spirosoma</taxon>
    </lineage>
</organism>
<dbReference type="Proteomes" id="UP000033054">
    <property type="component" value="Chromosome"/>
</dbReference>
<accession>A0A0E3V9T9</accession>
<dbReference type="InterPro" id="IPR026444">
    <property type="entry name" value="Secre_tail"/>
</dbReference>
<proteinExistence type="predicted"/>
<dbReference type="PATRIC" id="fig|1379870.5.peg.5145"/>
<dbReference type="AlphaFoldDB" id="A0A0E3V9T9"/>
<name>A0A0E3V9T9_9BACT</name>
<protein>
    <recommendedName>
        <fullName evidence="1">Secretion system C-terminal sorting domain-containing protein</fullName>
    </recommendedName>
</protein>
<dbReference type="EMBL" id="CP010429">
    <property type="protein sequence ID" value="AKD57461.1"/>
    <property type="molecule type" value="Genomic_DNA"/>
</dbReference>
<dbReference type="RefSeq" id="WP_046577321.1">
    <property type="nucleotide sequence ID" value="NZ_CP010429.1"/>
</dbReference>
<evidence type="ECO:0000259" key="1">
    <source>
        <dbReference type="Pfam" id="PF18962"/>
    </source>
</evidence>
<dbReference type="HOGENOM" id="CLU_741678_0_0_10"/>
<evidence type="ECO:0000313" key="2">
    <source>
        <dbReference type="EMBL" id="AKD57461.1"/>
    </source>
</evidence>
<dbReference type="NCBIfam" id="TIGR04183">
    <property type="entry name" value="Por_Secre_tail"/>
    <property type="match status" value="1"/>
</dbReference>